<evidence type="ECO:0000256" key="2">
    <source>
        <dbReference type="ARBA" id="ARBA00022980"/>
    </source>
</evidence>
<proteinExistence type="inferred from homology"/>
<dbReference type="GO" id="GO:0003735">
    <property type="term" value="F:structural constituent of ribosome"/>
    <property type="evidence" value="ECO:0007669"/>
    <property type="project" value="UniProtKB-UniRule"/>
</dbReference>
<evidence type="ECO:0000259" key="7">
    <source>
        <dbReference type="Pfam" id="PF00347"/>
    </source>
</evidence>
<comment type="subunit">
    <text evidence="4">Part of the 50S ribosomal subunit.</text>
</comment>
<comment type="caution">
    <text evidence="8">The sequence shown here is derived from an EMBL/GenBank/DDBJ whole genome shotgun (WGS) entry which is preliminary data.</text>
</comment>
<keyword evidence="9" id="KW-1185">Reference proteome</keyword>
<keyword evidence="4 6" id="KW-0694">RNA-binding</keyword>
<evidence type="ECO:0000256" key="6">
    <source>
        <dbReference type="RuleBase" id="RU003870"/>
    </source>
</evidence>
<dbReference type="GO" id="GO:0002181">
    <property type="term" value="P:cytoplasmic translation"/>
    <property type="evidence" value="ECO:0007669"/>
    <property type="project" value="TreeGrafter"/>
</dbReference>
<evidence type="ECO:0000256" key="3">
    <source>
        <dbReference type="ARBA" id="ARBA00023274"/>
    </source>
</evidence>
<gene>
    <name evidence="4" type="primary">rplF</name>
    <name evidence="8" type="ORF">DVH29_04265</name>
</gene>
<dbReference type="InterPro" id="IPR019906">
    <property type="entry name" value="Ribosomal_uL6_bac-type"/>
</dbReference>
<evidence type="ECO:0000256" key="1">
    <source>
        <dbReference type="ARBA" id="ARBA00009356"/>
    </source>
</evidence>
<comment type="similarity">
    <text evidence="1 4 5">Belongs to the universal ribosomal protein uL6 family.</text>
</comment>
<organism evidence="8 9">
    <name type="scientific">Pelagibacterium lacus</name>
    <dbReference type="NCBI Taxonomy" id="2282655"/>
    <lineage>
        <taxon>Bacteria</taxon>
        <taxon>Pseudomonadati</taxon>
        <taxon>Pseudomonadota</taxon>
        <taxon>Alphaproteobacteria</taxon>
        <taxon>Hyphomicrobiales</taxon>
        <taxon>Devosiaceae</taxon>
        <taxon>Pelagibacterium</taxon>
    </lineage>
</organism>
<keyword evidence="4 6" id="KW-0699">rRNA-binding</keyword>
<dbReference type="EMBL" id="QQNH01000004">
    <property type="protein sequence ID" value="RDE09762.1"/>
    <property type="molecule type" value="Genomic_DNA"/>
</dbReference>
<evidence type="ECO:0000313" key="9">
    <source>
        <dbReference type="Proteomes" id="UP000253759"/>
    </source>
</evidence>
<dbReference type="InterPro" id="IPR000702">
    <property type="entry name" value="Ribosomal_uL6-like"/>
</dbReference>
<dbReference type="Proteomes" id="UP000253759">
    <property type="component" value="Unassembled WGS sequence"/>
</dbReference>
<dbReference type="NCBIfam" id="TIGR03654">
    <property type="entry name" value="L6_bact"/>
    <property type="match status" value="1"/>
</dbReference>
<feature type="domain" description="Large ribosomal subunit protein uL6 alpha-beta" evidence="7">
    <location>
        <begin position="14"/>
        <end position="82"/>
    </location>
</feature>
<dbReference type="PROSITE" id="PS00525">
    <property type="entry name" value="RIBOSOMAL_L6_1"/>
    <property type="match status" value="1"/>
</dbReference>
<dbReference type="Pfam" id="PF00347">
    <property type="entry name" value="Ribosomal_L6"/>
    <property type="match status" value="2"/>
</dbReference>
<dbReference type="PANTHER" id="PTHR11655:SF14">
    <property type="entry name" value="LARGE RIBOSOMAL SUBUNIT PROTEIN UL6M"/>
    <property type="match status" value="1"/>
</dbReference>
<evidence type="ECO:0000256" key="4">
    <source>
        <dbReference type="HAMAP-Rule" id="MF_01365"/>
    </source>
</evidence>
<accession>A0A369W930</accession>
<dbReference type="PRINTS" id="PR00059">
    <property type="entry name" value="RIBOSOMALL6"/>
</dbReference>
<feature type="domain" description="Large ribosomal subunit protein uL6 alpha-beta" evidence="7">
    <location>
        <begin position="91"/>
        <end position="164"/>
    </location>
</feature>
<dbReference type="GO" id="GO:0022625">
    <property type="term" value="C:cytosolic large ribosomal subunit"/>
    <property type="evidence" value="ECO:0007669"/>
    <property type="project" value="UniProtKB-UniRule"/>
</dbReference>
<dbReference type="GO" id="GO:0019843">
    <property type="term" value="F:rRNA binding"/>
    <property type="evidence" value="ECO:0007669"/>
    <property type="project" value="UniProtKB-UniRule"/>
</dbReference>
<reference evidence="9" key="1">
    <citation type="submission" date="2018-07" db="EMBL/GenBank/DDBJ databases">
        <authorList>
            <person name="Liu B.-T."/>
            <person name="Du Z."/>
        </authorList>
    </citation>
    <scope>NUCLEOTIDE SEQUENCE [LARGE SCALE GENOMIC DNA]</scope>
    <source>
        <strain evidence="9">XYN52</strain>
    </source>
</reference>
<sequence>MSRIGKKPVAPVGGVTVTIDGQQVTAKGSKGELSVVLVDLVKPEMSDEGVVVSPVDDSREARSAWGMSRTLLQNIVTGVSTGFERKLAITGVGYRAQMQGSDLKLSLGFSHEVIFKAPDGIQLAAPTQTEIIVSGIDKQQVGQVAADIREFRPPEPYKGKGVRYADEHVVRKEGKKK</sequence>
<dbReference type="InterPro" id="IPR020040">
    <property type="entry name" value="Ribosomal_uL6_a/b-dom"/>
</dbReference>
<evidence type="ECO:0000313" key="8">
    <source>
        <dbReference type="EMBL" id="RDE09762.1"/>
    </source>
</evidence>
<dbReference type="SUPFAM" id="SSF56053">
    <property type="entry name" value="Ribosomal protein L6"/>
    <property type="match status" value="2"/>
</dbReference>
<comment type="function">
    <text evidence="4 6">This protein binds to the 23S rRNA, and is important in its secondary structure. It is located near the subunit interface in the base of the L7/L12 stalk, and near the tRNA binding site of the peptidyltransferase center.</text>
</comment>
<dbReference type="FunFam" id="3.90.930.12:FF:000001">
    <property type="entry name" value="50S ribosomal protein L6"/>
    <property type="match status" value="1"/>
</dbReference>
<dbReference type="OrthoDB" id="9805007at2"/>
<dbReference type="AlphaFoldDB" id="A0A369W930"/>
<dbReference type="PANTHER" id="PTHR11655">
    <property type="entry name" value="60S/50S RIBOSOMAL PROTEIN L6/L9"/>
    <property type="match status" value="1"/>
</dbReference>
<dbReference type="HAMAP" id="MF_01365_B">
    <property type="entry name" value="Ribosomal_uL6_B"/>
    <property type="match status" value="1"/>
</dbReference>
<dbReference type="Gene3D" id="3.90.930.12">
    <property type="entry name" value="Ribosomal protein L6, alpha-beta domain"/>
    <property type="match status" value="2"/>
</dbReference>
<keyword evidence="2 4" id="KW-0689">Ribosomal protein</keyword>
<name>A0A369W930_9HYPH</name>
<dbReference type="InterPro" id="IPR036789">
    <property type="entry name" value="Ribosomal_uL6-like_a/b-dom_sf"/>
</dbReference>
<dbReference type="InterPro" id="IPR002358">
    <property type="entry name" value="Ribosomal_uL6_CS"/>
</dbReference>
<evidence type="ECO:0000256" key="5">
    <source>
        <dbReference type="RuleBase" id="RU003869"/>
    </source>
</evidence>
<keyword evidence="3 4" id="KW-0687">Ribonucleoprotein</keyword>
<dbReference type="PIRSF" id="PIRSF002162">
    <property type="entry name" value="Ribosomal_L6"/>
    <property type="match status" value="1"/>
</dbReference>
<dbReference type="RefSeq" id="WP_114644926.1">
    <property type="nucleotide sequence ID" value="NZ_QQNH01000004.1"/>
</dbReference>
<protein>
    <recommendedName>
        <fullName evidence="4">Large ribosomal subunit protein uL6</fullName>
    </recommendedName>
</protein>